<evidence type="ECO:0000313" key="4">
    <source>
        <dbReference type="Proteomes" id="UP000693946"/>
    </source>
</evidence>
<dbReference type="AlphaFoldDB" id="A0AAV6S6Q3"/>
<evidence type="ECO:0000256" key="2">
    <source>
        <dbReference type="SAM" id="SignalP"/>
    </source>
</evidence>
<dbReference type="EMBL" id="JAGKHQ010000007">
    <property type="protein sequence ID" value="KAG7512222.1"/>
    <property type="molecule type" value="Genomic_DNA"/>
</dbReference>
<dbReference type="Proteomes" id="UP000693946">
    <property type="component" value="Linkage Group LG15"/>
</dbReference>
<gene>
    <name evidence="3" type="ORF">JOB18_023377</name>
</gene>
<proteinExistence type="predicted"/>
<feature type="chain" id="PRO_5043641678" evidence="2">
    <location>
        <begin position="23"/>
        <end position="167"/>
    </location>
</feature>
<organism evidence="3 4">
    <name type="scientific">Solea senegalensis</name>
    <name type="common">Senegalese sole</name>
    <dbReference type="NCBI Taxonomy" id="28829"/>
    <lineage>
        <taxon>Eukaryota</taxon>
        <taxon>Metazoa</taxon>
        <taxon>Chordata</taxon>
        <taxon>Craniata</taxon>
        <taxon>Vertebrata</taxon>
        <taxon>Euteleostomi</taxon>
        <taxon>Actinopterygii</taxon>
        <taxon>Neopterygii</taxon>
        <taxon>Teleostei</taxon>
        <taxon>Neoteleostei</taxon>
        <taxon>Acanthomorphata</taxon>
        <taxon>Carangaria</taxon>
        <taxon>Pleuronectiformes</taxon>
        <taxon>Pleuronectoidei</taxon>
        <taxon>Soleidae</taxon>
        <taxon>Solea</taxon>
    </lineage>
</organism>
<evidence type="ECO:0000313" key="3">
    <source>
        <dbReference type="EMBL" id="KAG7512222.1"/>
    </source>
</evidence>
<feature type="region of interest" description="Disordered" evidence="1">
    <location>
        <begin position="52"/>
        <end position="83"/>
    </location>
</feature>
<name>A0AAV6S6Q3_SOLSE</name>
<keyword evidence="4" id="KW-1185">Reference proteome</keyword>
<accession>A0AAV6S6Q3</accession>
<protein>
    <submittedName>
        <fullName evidence="3">Uncharacterized protein</fullName>
    </submittedName>
</protein>
<evidence type="ECO:0000256" key="1">
    <source>
        <dbReference type="SAM" id="MobiDB-lite"/>
    </source>
</evidence>
<comment type="caution">
    <text evidence="3">The sequence shown here is derived from an EMBL/GenBank/DDBJ whole genome shotgun (WGS) entry which is preliminary data.</text>
</comment>
<sequence>MKTPSPHLCILLLQHLFTLIFTSIPIFSPNEPQQLIISGEVIRVSQPPFPHLSTPLSSPPSPCHPLSREGRLPRAHHPGPLDRCRMKKKERAEEKKVLLNPAGPGCHESVPVVATDDCMLLSKGNRGRARRKPGSVNREVKERKSNCFCAEKTKEKANASRGKKKCS</sequence>
<feature type="signal peptide" evidence="2">
    <location>
        <begin position="1"/>
        <end position="22"/>
    </location>
</feature>
<keyword evidence="2" id="KW-0732">Signal</keyword>
<reference evidence="3 4" key="1">
    <citation type="journal article" date="2021" name="Sci. Rep.">
        <title>Chromosome anchoring in Senegalese sole (Solea senegalensis) reveals sex-associated markers and genome rearrangements in flatfish.</title>
        <authorList>
            <person name="Guerrero-Cozar I."/>
            <person name="Gomez-Garrido J."/>
            <person name="Berbel C."/>
            <person name="Martinez-Blanch J.F."/>
            <person name="Alioto T."/>
            <person name="Claros M.G."/>
            <person name="Gagnaire P.A."/>
            <person name="Manchado M."/>
        </authorList>
    </citation>
    <scope>NUCLEOTIDE SEQUENCE [LARGE SCALE GENOMIC DNA]</scope>
    <source>
        <strain evidence="3">Sse05_10M</strain>
    </source>
</reference>